<gene>
    <name evidence="2" type="ORF">NBM05_02140</name>
</gene>
<accession>A0A9X2HFM1</accession>
<name>A0A9X2HFM1_9MICC</name>
<keyword evidence="1" id="KW-1133">Transmembrane helix</keyword>
<dbReference type="AlphaFoldDB" id="A0A9X2HFM1"/>
<comment type="caution">
    <text evidence="2">The sequence shown here is derived from an EMBL/GenBank/DDBJ whole genome shotgun (WGS) entry which is preliminary data.</text>
</comment>
<organism evidence="2 3">
    <name type="scientific">Rothia santali</name>
    <dbReference type="NCBI Taxonomy" id="2949643"/>
    <lineage>
        <taxon>Bacteria</taxon>
        <taxon>Bacillati</taxon>
        <taxon>Actinomycetota</taxon>
        <taxon>Actinomycetes</taxon>
        <taxon>Micrococcales</taxon>
        <taxon>Micrococcaceae</taxon>
        <taxon>Rothia</taxon>
    </lineage>
</organism>
<evidence type="ECO:0000256" key="1">
    <source>
        <dbReference type="SAM" id="Phobius"/>
    </source>
</evidence>
<keyword evidence="1" id="KW-0472">Membrane</keyword>
<dbReference type="EMBL" id="JANAFB010000003">
    <property type="protein sequence ID" value="MCP3424861.1"/>
    <property type="molecule type" value="Genomic_DNA"/>
</dbReference>
<protein>
    <submittedName>
        <fullName evidence="2">Uncharacterized protein</fullName>
    </submittedName>
</protein>
<keyword evidence="1" id="KW-0812">Transmembrane</keyword>
<feature type="transmembrane region" description="Helical" evidence="1">
    <location>
        <begin position="22"/>
        <end position="42"/>
    </location>
</feature>
<evidence type="ECO:0000313" key="2">
    <source>
        <dbReference type="EMBL" id="MCP3424861.1"/>
    </source>
</evidence>
<dbReference type="Proteomes" id="UP001139502">
    <property type="component" value="Unassembled WGS sequence"/>
</dbReference>
<dbReference type="RefSeq" id="WP_254164795.1">
    <property type="nucleotide sequence ID" value="NZ_JANAFB010000003.1"/>
</dbReference>
<proteinExistence type="predicted"/>
<keyword evidence="3" id="KW-1185">Reference proteome</keyword>
<sequence length="219" mass="23353">MTTTETMSPEDRAAKRRDRRKAILAWGSLAGVGALITAAAFLDNAYLNIGNYASGDGGIGPGTGDGTKAYNLQVGATDEKGEFIEGWQEADDPAGVPVNLPGADSIMPGGEPRTVTIPVRNDSAKFGSTLGVNLNDRGSQSQLFRDTLRFKISDPDGRVHDNLSFTQLQKAVELTELAPYEESSITFDVWLPTSENDNALNGQSARLQMQVSGSSIEQS</sequence>
<evidence type="ECO:0000313" key="3">
    <source>
        <dbReference type="Proteomes" id="UP001139502"/>
    </source>
</evidence>
<reference evidence="2" key="1">
    <citation type="submission" date="2022-06" db="EMBL/GenBank/DDBJ databases">
        <title>Rothia sp. isolated from sandalwood seedling.</title>
        <authorList>
            <person name="Tuikhar N."/>
            <person name="Kirdat K."/>
            <person name="Thorat V."/>
            <person name="Swetha P."/>
            <person name="Padma S."/>
            <person name="Sundararaj R."/>
            <person name="Yadav A."/>
        </authorList>
    </citation>
    <scope>NUCLEOTIDE SEQUENCE</scope>
    <source>
        <strain evidence="2">AR01</strain>
    </source>
</reference>